<name>A0A5C5G1K0_9BASI</name>
<reference evidence="1 2" key="1">
    <citation type="submission" date="2019-03" db="EMBL/GenBank/DDBJ databases">
        <title>Rhodosporidium diobovatum UCD-FST 08-225 genome sequencing, assembly, and annotation.</title>
        <authorList>
            <person name="Fakankun I.U."/>
            <person name="Fristensky B."/>
            <person name="Levin D.B."/>
        </authorList>
    </citation>
    <scope>NUCLEOTIDE SEQUENCE [LARGE SCALE GENOMIC DNA]</scope>
    <source>
        <strain evidence="1 2">UCD-FST 08-225</strain>
    </source>
</reference>
<protein>
    <recommendedName>
        <fullName evidence="3">F-box domain-containing protein</fullName>
    </recommendedName>
</protein>
<dbReference type="Proteomes" id="UP000311382">
    <property type="component" value="Unassembled WGS sequence"/>
</dbReference>
<evidence type="ECO:0008006" key="3">
    <source>
        <dbReference type="Google" id="ProtNLM"/>
    </source>
</evidence>
<proteinExistence type="predicted"/>
<evidence type="ECO:0000313" key="1">
    <source>
        <dbReference type="EMBL" id="TNY22968.1"/>
    </source>
</evidence>
<dbReference type="EMBL" id="SOZI01000017">
    <property type="protein sequence ID" value="TNY22968.1"/>
    <property type="molecule type" value="Genomic_DNA"/>
</dbReference>
<dbReference type="OrthoDB" id="2520703at2759"/>
<organism evidence="1 2">
    <name type="scientific">Rhodotorula diobovata</name>
    <dbReference type="NCBI Taxonomy" id="5288"/>
    <lineage>
        <taxon>Eukaryota</taxon>
        <taxon>Fungi</taxon>
        <taxon>Dikarya</taxon>
        <taxon>Basidiomycota</taxon>
        <taxon>Pucciniomycotina</taxon>
        <taxon>Microbotryomycetes</taxon>
        <taxon>Sporidiobolales</taxon>
        <taxon>Sporidiobolaceae</taxon>
        <taxon>Rhodotorula</taxon>
    </lineage>
</organism>
<dbReference type="SUPFAM" id="SSF52047">
    <property type="entry name" value="RNI-like"/>
    <property type="match status" value="1"/>
</dbReference>
<comment type="caution">
    <text evidence="1">The sequence shown here is derived from an EMBL/GenBank/DDBJ whole genome shotgun (WGS) entry which is preliminary data.</text>
</comment>
<keyword evidence="2" id="KW-1185">Reference proteome</keyword>
<accession>A0A5C5G1K0</accession>
<dbReference type="AlphaFoldDB" id="A0A5C5G1K0"/>
<sequence>MSDRLSDELLRLVLNAFANPVFDWDGHAARKRTLCALCRTSRRFRRLAQPLLYRHIGVHCLQLGRLLNATTPALRASTAILELDCDICPPPELYEAVRRVKAFPRLVDLRVEASCCPWPLNLADLGGLTNLRRLSLDYSGFTAGTLPDLPALEVVHFAGAVHSSAQHITRWLVRALLPSLKVVHLDMRDNRAPELPALDAAMLAQLDFVRVRTTDDDLVDLYEDLAHPTFLMNLDLPADEEAQAPWQLARHALVNLDIDPDDDLDEWKLFAIDGLRILSELLSDISFSSVYDANRPGTLILPWVFSPQNADMRRLEPQIAPLVAVLEEKCARPGVNKTLLFATHDDVARRGGEEEFPRDLVSLEFWAHLRRLRAARGV</sequence>
<evidence type="ECO:0000313" key="2">
    <source>
        <dbReference type="Proteomes" id="UP000311382"/>
    </source>
</evidence>
<gene>
    <name evidence="1" type="ORF">DMC30DRAFT_86178</name>
</gene>